<evidence type="ECO:0000313" key="3">
    <source>
        <dbReference type="Proteomes" id="UP000285326"/>
    </source>
</evidence>
<dbReference type="AlphaFoldDB" id="A0A420JCG9"/>
<accession>A0A420JCG9</accession>
<feature type="region of interest" description="Disordered" evidence="1">
    <location>
        <begin position="55"/>
        <end position="77"/>
    </location>
</feature>
<sequence>MASCQALTRKMWRSSLPMHRRLQSRGAANAVTRTDLERARTRLATAQARVRAQARAATRTACRRRAAKMPTLATSTG</sequence>
<organism evidence="2 3">
    <name type="scientific">Golovinomyces cichoracearum</name>
    <dbReference type="NCBI Taxonomy" id="62708"/>
    <lineage>
        <taxon>Eukaryota</taxon>
        <taxon>Fungi</taxon>
        <taxon>Dikarya</taxon>
        <taxon>Ascomycota</taxon>
        <taxon>Pezizomycotina</taxon>
        <taxon>Leotiomycetes</taxon>
        <taxon>Erysiphales</taxon>
        <taxon>Erysiphaceae</taxon>
        <taxon>Golovinomyces</taxon>
    </lineage>
</organism>
<comment type="caution">
    <text evidence="2">The sequence shown here is derived from an EMBL/GenBank/DDBJ whole genome shotgun (WGS) entry which is preliminary data.</text>
</comment>
<reference evidence="2 3" key="1">
    <citation type="journal article" date="2018" name="BMC Genomics">
        <title>Comparative genome analyses reveal sequence features reflecting distinct modes of host-adaptation between dicot and monocot powdery mildew.</title>
        <authorList>
            <person name="Wu Y."/>
            <person name="Ma X."/>
            <person name="Pan Z."/>
            <person name="Kale S.D."/>
            <person name="Song Y."/>
            <person name="King H."/>
            <person name="Zhang Q."/>
            <person name="Presley C."/>
            <person name="Deng X."/>
            <person name="Wei C.I."/>
            <person name="Xiao S."/>
        </authorList>
    </citation>
    <scope>NUCLEOTIDE SEQUENCE [LARGE SCALE GENOMIC DNA]</scope>
    <source>
        <strain evidence="2">UMSG1</strain>
    </source>
</reference>
<protein>
    <submittedName>
        <fullName evidence="2">Uncharacterized protein</fullName>
    </submittedName>
</protein>
<dbReference type="EMBL" id="MCBS01003626">
    <property type="protein sequence ID" value="RKF96010.1"/>
    <property type="molecule type" value="Genomic_DNA"/>
</dbReference>
<evidence type="ECO:0000313" key="2">
    <source>
        <dbReference type="EMBL" id="RKF96010.1"/>
    </source>
</evidence>
<name>A0A420JCG9_9PEZI</name>
<proteinExistence type="predicted"/>
<dbReference type="Proteomes" id="UP000285326">
    <property type="component" value="Unassembled WGS sequence"/>
</dbReference>
<gene>
    <name evidence="2" type="ORF">GcM1_036001</name>
</gene>
<evidence type="ECO:0000256" key="1">
    <source>
        <dbReference type="SAM" id="MobiDB-lite"/>
    </source>
</evidence>